<dbReference type="PROSITE" id="PS51123">
    <property type="entry name" value="OMPA_2"/>
    <property type="match status" value="1"/>
</dbReference>
<dbReference type="EMBL" id="JBHSGB010000002">
    <property type="protein sequence ID" value="MFC4653823.1"/>
    <property type="molecule type" value="Genomic_DNA"/>
</dbReference>
<dbReference type="InterPro" id="IPR041544">
    <property type="entry name" value="MotY_N"/>
</dbReference>
<dbReference type="Gene3D" id="2.60.40.2540">
    <property type="match status" value="1"/>
</dbReference>
<evidence type="ECO:0000313" key="3">
    <source>
        <dbReference type="EMBL" id="MFC4653823.1"/>
    </source>
</evidence>
<proteinExistence type="predicted"/>
<organism evidence="3 4">
    <name type="scientific">Rheinheimera marina</name>
    <dbReference type="NCBI Taxonomy" id="1774958"/>
    <lineage>
        <taxon>Bacteria</taxon>
        <taxon>Pseudomonadati</taxon>
        <taxon>Pseudomonadota</taxon>
        <taxon>Gammaproteobacteria</taxon>
        <taxon>Chromatiales</taxon>
        <taxon>Chromatiaceae</taxon>
        <taxon>Rheinheimera</taxon>
    </lineage>
</organism>
<dbReference type="RefSeq" id="WP_377331386.1">
    <property type="nucleotide sequence ID" value="NZ_JBHSGB010000002.1"/>
</dbReference>
<feature type="domain" description="OmpA-like" evidence="2">
    <location>
        <begin position="164"/>
        <end position="276"/>
    </location>
</feature>
<dbReference type="Gene3D" id="3.30.1330.60">
    <property type="entry name" value="OmpA-like domain"/>
    <property type="match status" value="1"/>
</dbReference>
<reference evidence="4" key="1">
    <citation type="journal article" date="2019" name="Int. J. Syst. Evol. Microbiol.">
        <title>The Global Catalogue of Microorganisms (GCM) 10K type strain sequencing project: providing services to taxonomists for standard genome sequencing and annotation.</title>
        <authorList>
            <consortium name="The Broad Institute Genomics Platform"/>
            <consortium name="The Broad Institute Genome Sequencing Center for Infectious Disease"/>
            <person name="Wu L."/>
            <person name="Ma J."/>
        </authorList>
    </citation>
    <scope>NUCLEOTIDE SEQUENCE [LARGE SCALE GENOMIC DNA]</scope>
    <source>
        <strain evidence="4">DT28</strain>
    </source>
</reference>
<evidence type="ECO:0000256" key="1">
    <source>
        <dbReference type="PROSITE-ProRule" id="PRU00473"/>
    </source>
</evidence>
<sequence length="276" mass="30785">MNSTLFSLAFSSIIGSTASTVVVPAMDQAEWQVSGNQFQCRMQQQLGSMATLSFRQEPAKPLELLLDMESKHLQLQDVQGRLIPADWQPGQLAPAVQLSAAEISQSQARFVELVPVALQQLQQGYWLEIWLDLPGQELSLRVPNLKSAAALTEFQHCTASLLPMSWQQARDYQLSYVPGERQPNAAGLEHLQLLARYIKEDKAVRKVLIDGHSDDAGTSLANRLVSEERADEVAARLIEWGVPKKQLEIRAHGNRYPLARNQSNNRVILRLIRSAG</sequence>
<dbReference type="PANTHER" id="PTHR30329:SF17">
    <property type="entry name" value="LIPOPROTEIN YFIB-RELATED"/>
    <property type="match status" value="1"/>
</dbReference>
<accession>A0ABV9JHA2</accession>
<comment type="caution">
    <text evidence="3">The sequence shown here is derived from an EMBL/GenBank/DDBJ whole genome shotgun (WGS) entry which is preliminary data.</text>
</comment>
<dbReference type="Proteomes" id="UP001595962">
    <property type="component" value="Unassembled WGS sequence"/>
</dbReference>
<dbReference type="InterPro" id="IPR006665">
    <property type="entry name" value="OmpA-like"/>
</dbReference>
<name>A0ABV9JHA2_9GAMM</name>
<dbReference type="SUPFAM" id="SSF103088">
    <property type="entry name" value="OmpA-like"/>
    <property type="match status" value="1"/>
</dbReference>
<dbReference type="Pfam" id="PF00691">
    <property type="entry name" value="OmpA"/>
    <property type="match status" value="1"/>
</dbReference>
<evidence type="ECO:0000259" key="2">
    <source>
        <dbReference type="PROSITE" id="PS51123"/>
    </source>
</evidence>
<dbReference type="InterPro" id="IPR036737">
    <property type="entry name" value="OmpA-like_sf"/>
</dbReference>
<dbReference type="Pfam" id="PF18393">
    <property type="entry name" value="MotY_N"/>
    <property type="match status" value="1"/>
</dbReference>
<dbReference type="CDD" id="cd07185">
    <property type="entry name" value="OmpA_C-like"/>
    <property type="match status" value="1"/>
</dbReference>
<keyword evidence="1" id="KW-0472">Membrane</keyword>
<keyword evidence="4" id="KW-1185">Reference proteome</keyword>
<dbReference type="InterPro" id="IPR050330">
    <property type="entry name" value="Bact_OuterMem_StrucFunc"/>
</dbReference>
<gene>
    <name evidence="3" type="ORF">ACFO3I_02170</name>
</gene>
<evidence type="ECO:0000313" key="4">
    <source>
        <dbReference type="Proteomes" id="UP001595962"/>
    </source>
</evidence>
<dbReference type="PANTHER" id="PTHR30329">
    <property type="entry name" value="STATOR ELEMENT OF FLAGELLAR MOTOR COMPLEX"/>
    <property type="match status" value="1"/>
</dbReference>
<protein>
    <submittedName>
        <fullName evidence="3">OmpA family protein</fullName>
    </submittedName>
</protein>